<dbReference type="PANTHER" id="PTHR13390:SF0">
    <property type="entry name" value="LIPID DROPLET-ASSOCIATED HYDROLASE"/>
    <property type="match status" value="1"/>
</dbReference>
<dbReference type="GO" id="GO:0019915">
    <property type="term" value="P:lipid storage"/>
    <property type="evidence" value="ECO:0007669"/>
    <property type="project" value="InterPro"/>
</dbReference>
<dbReference type="GO" id="GO:0005811">
    <property type="term" value="C:lipid droplet"/>
    <property type="evidence" value="ECO:0007669"/>
    <property type="project" value="UniProtKB-SubCell"/>
</dbReference>
<dbReference type="Proteomes" id="UP000076727">
    <property type="component" value="Unassembled WGS sequence"/>
</dbReference>
<dbReference type="InterPro" id="IPR019363">
    <property type="entry name" value="LDAH"/>
</dbReference>
<gene>
    <name evidence="5" type="ORF">DAEQUDRAFT_720283</name>
</gene>
<keyword evidence="6" id="KW-1185">Reference proteome</keyword>
<dbReference type="SUPFAM" id="SSF53474">
    <property type="entry name" value="alpha/beta-Hydrolases"/>
    <property type="match status" value="1"/>
</dbReference>
<evidence type="ECO:0000256" key="2">
    <source>
        <dbReference type="ARBA" id="ARBA00008300"/>
    </source>
</evidence>
<evidence type="ECO:0000313" key="5">
    <source>
        <dbReference type="EMBL" id="KZT75067.1"/>
    </source>
</evidence>
<protein>
    <submittedName>
        <fullName evidence="5">Alpha/beta-hydrolase</fullName>
    </submittedName>
</protein>
<dbReference type="OrthoDB" id="448051at2759"/>
<keyword evidence="4 5" id="KW-0378">Hydrolase</keyword>
<name>A0A165UKW1_9APHY</name>
<accession>A0A165UKW1</accession>
<dbReference type="GO" id="GO:0016298">
    <property type="term" value="F:lipase activity"/>
    <property type="evidence" value="ECO:0007669"/>
    <property type="project" value="InterPro"/>
</dbReference>
<evidence type="ECO:0000313" key="6">
    <source>
        <dbReference type="Proteomes" id="UP000076727"/>
    </source>
</evidence>
<dbReference type="Pfam" id="PF10230">
    <property type="entry name" value="LIDHydrolase"/>
    <property type="match status" value="1"/>
</dbReference>
<keyword evidence="3" id="KW-0551">Lipid droplet</keyword>
<dbReference type="EMBL" id="KV429032">
    <property type="protein sequence ID" value="KZT75067.1"/>
    <property type="molecule type" value="Genomic_DNA"/>
</dbReference>
<dbReference type="InterPro" id="IPR029058">
    <property type="entry name" value="AB_hydrolase_fold"/>
</dbReference>
<dbReference type="PANTHER" id="PTHR13390">
    <property type="entry name" value="LIPASE"/>
    <property type="match status" value="1"/>
</dbReference>
<dbReference type="STRING" id="1314783.A0A165UKW1"/>
<sequence>MAALPPFLHPAKPDRTLQEPCMNAVFPHPRLGASAHSLWWPADIEQPRIILLFIPGNPGLVEFYTPFLTAIHEKCARNVAILAHGHLGHSATISHGGAYKDASSISLTAQVESAIEATEALHDNFPHARLVVAGHSMGCWISLQVLRVKPDIVSSLFLLFPTISHIMQTPNGQSLSWLFRSPFPRLISYMSVLTRLLPLAALGVLFPDWPLPQILVLRKLLHTPSAIYASLSLADQEMKTIRELDVALLQAHTHRLHMYFADQDMWVGEQKNVVLRAFDADPGTVKIVHGHPDIPHAFCINHGEELARQCFDWLQFGGQL</sequence>
<comment type="subcellular location">
    <subcellularLocation>
        <location evidence="1">Lipid droplet</location>
    </subcellularLocation>
</comment>
<proteinExistence type="inferred from homology"/>
<organism evidence="5 6">
    <name type="scientific">Daedalea quercina L-15889</name>
    <dbReference type="NCBI Taxonomy" id="1314783"/>
    <lineage>
        <taxon>Eukaryota</taxon>
        <taxon>Fungi</taxon>
        <taxon>Dikarya</taxon>
        <taxon>Basidiomycota</taxon>
        <taxon>Agaricomycotina</taxon>
        <taxon>Agaricomycetes</taxon>
        <taxon>Polyporales</taxon>
        <taxon>Fomitopsis</taxon>
    </lineage>
</organism>
<evidence type="ECO:0000256" key="3">
    <source>
        <dbReference type="ARBA" id="ARBA00022677"/>
    </source>
</evidence>
<comment type="similarity">
    <text evidence="2">Belongs to the AB hydrolase superfamily. LDAH family.</text>
</comment>
<reference evidence="5 6" key="1">
    <citation type="journal article" date="2016" name="Mol. Biol. Evol.">
        <title>Comparative Genomics of Early-Diverging Mushroom-Forming Fungi Provides Insights into the Origins of Lignocellulose Decay Capabilities.</title>
        <authorList>
            <person name="Nagy L.G."/>
            <person name="Riley R."/>
            <person name="Tritt A."/>
            <person name="Adam C."/>
            <person name="Daum C."/>
            <person name="Floudas D."/>
            <person name="Sun H."/>
            <person name="Yadav J.S."/>
            <person name="Pangilinan J."/>
            <person name="Larsson K.H."/>
            <person name="Matsuura K."/>
            <person name="Barry K."/>
            <person name="Labutti K."/>
            <person name="Kuo R."/>
            <person name="Ohm R.A."/>
            <person name="Bhattacharya S.S."/>
            <person name="Shirouzu T."/>
            <person name="Yoshinaga Y."/>
            <person name="Martin F.M."/>
            <person name="Grigoriev I.V."/>
            <person name="Hibbett D.S."/>
        </authorList>
    </citation>
    <scope>NUCLEOTIDE SEQUENCE [LARGE SCALE GENOMIC DNA]</scope>
    <source>
        <strain evidence="5 6">L-15889</strain>
    </source>
</reference>
<evidence type="ECO:0000256" key="1">
    <source>
        <dbReference type="ARBA" id="ARBA00004502"/>
    </source>
</evidence>
<dbReference type="AlphaFoldDB" id="A0A165UKW1"/>
<evidence type="ECO:0000256" key="4">
    <source>
        <dbReference type="ARBA" id="ARBA00022801"/>
    </source>
</evidence>
<dbReference type="Gene3D" id="3.40.50.1820">
    <property type="entry name" value="alpha/beta hydrolase"/>
    <property type="match status" value="1"/>
</dbReference>